<keyword evidence="2" id="KW-1185">Reference proteome</keyword>
<protein>
    <submittedName>
        <fullName evidence="1">Uncharacterized protein</fullName>
    </submittedName>
</protein>
<gene>
    <name evidence="1" type="ORF">Clacol_007811</name>
</gene>
<sequence>MRGFNNLQVGKLLLPPNLASEWDTDIVLQQRYQQGLEIPNSNALVRAFCMIFQGLSSVEGHGPSGRATKKGNAELNNMHKVTVPSIVYIATLVQFALDSAPTFASGGAHGTFNYHTFYTSIITLFMMLQMKDFQDSLLTWWNQQVFPYQDPEQINYNDTVHAQMLVQLLVNDTNN</sequence>
<evidence type="ECO:0000313" key="1">
    <source>
        <dbReference type="EMBL" id="GJJ13556.1"/>
    </source>
</evidence>
<proteinExistence type="predicted"/>
<dbReference type="AlphaFoldDB" id="A0AAV5AKT8"/>
<name>A0AAV5AKT8_9AGAM</name>
<accession>A0AAV5AKT8</accession>
<dbReference type="EMBL" id="BPWL01000008">
    <property type="protein sequence ID" value="GJJ13556.1"/>
    <property type="molecule type" value="Genomic_DNA"/>
</dbReference>
<comment type="caution">
    <text evidence="1">The sequence shown here is derived from an EMBL/GenBank/DDBJ whole genome shotgun (WGS) entry which is preliminary data.</text>
</comment>
<dbReference type="Pfam" id="PF20414">
    <property type="entry name" value="DUF6698"/>
    <property type="match status" value="1"/>
</dbReference>
<dbReference type="Proteomes" id="UP001050691">
    <property type="component" value="Unassembled WGS sequence"/>
</dbReference>
<reference evidence="1" key="1">
    <citation type="submission" date="2021-10" db="EMBL/GenBank/DDBJ databases">
        <title>De novo Genome Assembly of Clathrus columnatus (Basidiomycota, Fungi) Using Illumina and Nanopore Sequence Data.</title>
        <authorList>
            <person name="Ogiso-Tanaka E."/>
            <person name="Itagaki H."/>
            <person name="Hosoya T."/>
            <person name="Hosaka K."/>
        </authorList>
    </citation>
    <scope>NUCLEOTIDE SEQUENCE</scope>
    <source>
        <strain evidence="1">MO-923</strain>
    </source>
</reference>
<organism evidence="1 2">
    <name type="scientific">Clathrus columnatus</name>
    <dbReference type="NCBI Taxonomy" id="1419009"/>
    <lineage>
        <taxon>Eukaryota</taxon>
        <taxon>Fungi</taxon>
        <taxon>Dikarya</taxon>
        <taxon>Basidiomycota</taxon>
        <taxon>Agaricomycotina</taxon>
        <taxon>Agaricomycetes</taxon>
        <taxon>Phallomycetidae</taxon>
        <taxon>Phallales</taxon>
        <taxon>Clathraceae</taxon>
        <taxon>Clathrus</taxon>
    </lineage>
</organism>
<evidence type="ECO:0000313" key="2">
    <source>
        <dbReference type="Proteomes" id="UP001050691"/>
    </source>
</evidence>
<dbReference type="InterPro" id="IPR046521">
    <property type="entry name" value="DUF6698"/>
</dbReference>